<evidence type="ECO:0000313" key="2">
    <source>
        <dbReference type="EMBL" id="PKS10076.1"/>
    </source>
</evidence>
<dbReference type="VEuPathDB" id="FungiDB:jhhlp_003373"/>
<dbReference type="PANTHER" id="PTHR15955:SF10">
    <property type="entry name" value="DUF1115 DOMAIN PROTEIN (AFU_ORTHOLOGUE AFUA_5G14750)"/>
    <property type="match status" value="1"/>
</dbReference>
<dbReference type="Gene3D" id="3.10.110.10">
    <property type="entry name" value="Ubiquitin Conjugating Enzyme"/>
    <property type="match status" value="1"/>
</dbReference>
<dbReference type="OrthoDB" id="432412at2759"/>
<dbReference type="AlphaFoldDB" id="A0A2N3NC85"/>
<dbReference type="InterPro" id="IPR017359">
    <property type="entry name" value="Phi-like"/>
</dbReference>
<comment type="caution">
    <text evidence="2">The sequence shown here is derived from an EMBL/GenBank/DDBJ whole genome shotgun (WGS) entry which is preliminary data.</text>
</comment>
<proteinExistence type="predicted"/>
<name>A0A2N3NC85_9PEZI</name>
<dbReference type="PIRSF" id="PIRSF038021">
    <property type="entry name" value="UCP038021_RWDD2"/>
    <property type="match status" value="1"/>
</dbReference>
<dbReference type="InParanoid" id="A0A2N3NC85"/>
<evidence type="ECO:0000259" key="1">
    <source>
        <dbReference type="Pfam" id="PF06544"/>
    </source>
</evidence>
<protein>
    <recommendedName>
        <fullName evidence="1">Small nuclear ribonucleoprotein Prp3 C-terminal domain-containing protein</fullName>
    </recommendedName>
</protein>
<dbReference type="CDD" id="cd24163">
    <property type="entry name" value="RWDD2_C"/>
    <property type="match status" value="1"/>
</dbReference>
<dbReference type="STRING" id="41688.A0A2N3NC85"/>
<keyword evidence="3" id="KW-1185">Reference proteome</keyword>
<feature type="domain" description="Small nuclear ribonucleoprotein Prp3 C-terminal" evidence="1">
    <location>
        <begin position="170"/>
        <end position="284"/>
    </location>
</feature>
<dbReference type="PANTHER" id="PTHR15955">
    <property type="entry name" value="RWD DOMAIN CONTAINING PROTEIN 2"/>
    <property type="match status" value="1"/>
</dbReference>
<evidence type="ECO:0000313" key="3">
    <source>
        <dbReference type="Proteomes" id="UP000233524"/>
    </source>
</evidence>
<dbReference type="InterPro" id="IPR059181">
    <property type="entry name" value="RWDD2A-B_C"/>
</dbReference>
<sequence>MSDVGCNVLPKDLMELQLGQIDLLMAMYEPDKAISLGATSSEVLDAVRDWCEGDEDIAPQLTDTCITMVLDLEVSSGDNEDQPKPLRLTLAVPLVAEAAILEPPPVKTRLHQPTWMSKGDVARLTTELPNEDILSVIEYIKESASQYLAGLRNAGTSNNRPELDAPIVRAWFYFPSIITREKRDDLVNCACPYNLTGFLLAGKPGILCLEGRSVAIDDFMKFIKTESWGNIPPQHKKVSERYREEVPNLKRAFKDMREITDMIGEKRGERANRSDMKALKAWLGERGLGEAFEKVLM</sequence>
<dbReference type="InterPro" id="IPR010541">
    <property type="entry name" value="Prp3_C"/>
</dbReference>
<reference evidence="2 3" key="1">
    <citation type="journal article" date="2017" name="G3 (Bethesda)">
        <title>First Draft Genome Sequence of the Pathogenic Fungus Lomentospora prolificans (Formerly Scedosporium prolificans).</title>
        <authorList>
            <person name="Luo R."/>
            <person name="Zimin A."/>
            <person name="Workman R."/>
            <person name="Fan Y."/>
            <person name="Pertea G."/>
            <person name="Grossman N."/>
            <person name="Wear M.P."/>
            <person name="Jia B."/>
            <person name="Miller H."/>
            <person name="Casadevall A."/>
            <person name="Timp W."/>
            <person name="Zhang S.X."/>
            <person name="Salzberg S.L."/>
        </authorList>
    </citation>
    <scope>NUCLEOTIDE SEQUENCE [LARGE SCALE GENOMIC DNA]</scope>
    <source>
        <strain evidence="2 3">JHH-5317</strain>
    </source>
</reference>
<dbReference type="SUPFAM" id="SSF54495">
    <property type="entry name" value="UBC-like"/>
    <property type="match status" value="1"/>
</dbReference>
<dbReference type="Proteomes" id="UP000233524">
    <property type="component" value="Unassembled WGS sequence"/>
</dbReference>
<gene>
    <name evidence="2" type="ORF">jhhlp_003373</name>
</gene>
<dbReference type="Pfam" id="PF06544">
    <property type="entry name" value="Prp3_C"/>
    <property type="match status" value="1"/>
</dbReference>
<organism evidence="2 3">
    <name type="scientific">Lomentospora prolificans</name>
    <dbReference type="NCBI Taxonomy" id="41688"/>
    <lineage>
        <taxon>Eukaryota</taxon>
        <taxon>Fungi</taxon>
        <taxon>Dikarya</taxon>
        <taxon>Ascomycota</taxon>
        <taxon>Pezizomycotina</taxon>
        <taxon>Sordariomycetes</taxon>
        <taxon>Hypocreomycetidae</taxon>
        <taxon>Microascales</taxon>
        <taxon>Microascaceae</taxon>
        <taxon>Lomentospora</taxon>
    </lineage>
</organism>
<dbReference type="InterPro" id="IPR016135">
    <property type="entry name" value="UBQ-conjugating_enzyme/RWD"/>
</dbReference>
<accession>A0A2N3NC85</accession>
<dbReference type="EMBL" id="NLAX01000009">
    <property type="protein sequence ID" value="PKS10076.1"/>
    <property type="molecule type" value="Genomic_DNA"/>
</dbReference>